<evidence type="ECO:0000256" key="1">
    <source>
        <dbReference type="SAM" id="MobiDB-lite"/>
    </source>
</evidence>
<protein>
    <submittedName>
        <fullName evidence="2">Uncharacterized protein</fullName>
    </submittedName>
</protein>
<dbReference type="EMBL" id="LIAE01009975">
    <property type="protein sequence ID" value="PAV67247.1"/>
    <property type="molecule type" value="Genomic_DNA"/>
</dbReference>
<proteinExistence type="predicted"/>
<feature type="region of interest" description="Disordered" evidence="1">
    <location>
        <begin position="218"/>
        <end position="238"/>
    </location>
</feature>
<dbReference type="AlphaFoldDB" id="A0A2A2JZV9"/>
<evidence type="ECO:0000313" key="3">
    <source>
        <dbReference type="Proteomes" id="UP000218231"/>
    </source>
</evidence>
<dbReference type="Proteomes" id="UP000218231">
    <property type="component" value="Unassembled WGS sequence"/>
</dbReference>
<name>A0A2A2JZV9_9BILA</name>
<organism evidence="2 3">
    <name type="scientific">Diploscapter pachys</name>
    <dbReference type="NCBI Taxonomy" id="2018661"/>
    <lineage>
        <taxon>Eukaryota</taxon>
        <taxon>Metazoa</taxon>
        <taxon>Ecdysozoa</taxon>
        <taxon>Nematoda</taxon>
        <taxon>Chromadorea</taxon>
        <taxon>Rhabditida</taxon>
        <taxon>Rhabditina</taxon>
        <taxon>Rhabditomorpha</taxon>
        <taxon>Rhabditoidea</taxon>
        <taxon>Rhabditidae</taxon>
        <taxon>Diploscapter</taxon>
    </lineage>
</organism>
<reference evidence="2 3" key="1">
    <citation type="journal article" date="2017" name="Curr. Biol.">
        <title>Genome architecture and evolution of a unichromosomal asexual nematode.</title>
        <authorList>
            <person name="Fradin H."/>
            <person name="Zegar C."/>
            <person name="Gutwein M."/>
            <person name="Lucas J."/>
            <person name="Kovtun M."/>
            <person name="Corcoran D."/>
            <person name="Baugh L.R."/>
            <person name="Kiontke K."/>
            <person name="Gunsalus K."/>
            <person name="Fitch D.H."/>
            <person name="Piano F."/>
        </authorList>
    </citation>
    <scope>NUCLEOTIDE SEQUENCE [LARGE SCALE GENOMIC DNA]</scope>
    <source>
        <strain evidence="2">PF1309</strain>
    </source>
</reference>
<comment type="caution">
    <text evidence="2">The sequence shown here is derived from an EMBL/GenBank/DDBJ whole genome shotgun (WGS) entry which is preliminary data.</text>
</comment>
<gene>
    <name evidence="2" type="ORF">WR25_02372</name>
</gene>
<accession>A0A2A2JZV9</accession>
<keyword evidence="3" id="KW-1185">Reference proteome</keyword>
<sequence length="363" mass="38154">MAQAHAAHLGAGMRGQQPGDAGLFQQVLTQVVAGAVAVLARVFLKRNHVIGNEVARFRLQGQQVVRQGEVHGCPSMRFQSWKSGSGHRRSGHGLGVADRQTVKRRLAQRLDQGATCLRRVVATFADGLGQMLSRAGQGRWRRLEHGAQTCVLLDLQLALQAAFTRSDGHGVGDHQRRVAQLAGQLGQHLLQQGLASDIEQLRGIRLGHGASAPVMFKMSSSSSGSRRAGDNRPAQGGHDLPVVQLARFDGQAGHFVIAAQEVLEQADAARLQVGAGETPATGAEPTQVLAGVAPATEFPVEHRLQPLFAGQVVAGAVVAVQQAQGLTARHMQLAPAQAPLQGRVGLVEGVEVAPVGREGGQGG</sequence>
<evidence type="ECO:0000313" key="2">
    <source>
        <dbReference type="EMBL" id="PAV67247.1"/>
    </source>
</evidence>